<dbReference type="Proteomes" id="UP001202328">
    <property type="component" value="Unassembled WGS sequence"/>
</dbReference>
<accession>A0AAD4XT65</accession>
<evidence type="ECO:0000313" key="1">
    <source>
        <dbReference type="EMBL" id="KAI3953916.1"/>
    </source>
</evidence>
<protein>
    <submittedName>
        <fullName evidence="1">Uncharacterized protein</fullName>
    </submittedName>
</protein>
<dbReference type="Gene3D" id="3.30.1120.90">
    <property type="entry name" value="Nucleosome assembly protein"/>
    <property type="match status" value="1"/>
</dbReference>
<feature type="non-terminal residue" evidence="1">
    <location>
        <position position="1"/>
    </location>
</feature>
<proteinExistence type="predicted"/>
<dbReference type="SUPFAM" id="SSF143113">
    <property type="entry name" value="NAP-like"/>
    <property type="match status" value="1"/>
</dbReference>
<keyword evidence="2" id="KW-1185">Reference proteome</keyword>
<comment type="caution">
    <text evidence="1">The sequence shown here is derived from an EMBL/GenBank/DDBJ whole genome shotgun (WGS) entry which is preliminary data.</text>
</comment>
<name>A0AAD4XT65_9MAGN</name>
<dbReference type="EMBL" id="JAJJMB010002020">
    <property type="protein sequence ID" value="KAI3953916.1"/>
    <property type="molecule type" value="Genomic_DNA"/>
</dbReference>
<dbReference type="InterPro" id="IPR037231">
    <property type="entry name" value="NAP-like_sf"/>
</dbReference>
<gene>
    <name evidence="1" type="ORF">MKW98_017740</name>
</gene>
<reference evidence="1" key="1">
    <citation type="submission" date="2022-04" db="EMBL/GenBank/DDBJ databases">
        <title>A functionally conserved STORR gene fusion in Papaver species that diverged 16.8 million years ago.</title>
        <authorList>
            <person name="Catania T."/>
        </authorList>
    </citation>
    <scope>NUCLEOTIDE SEQUENCE</scope>
    <source>
        <strain evidence="1">S-188037</strain>
    </source>
</reference>
<organism evidence="1 2">
    <name type="scientific">Papaver atlanticum</name>
    <dbReference type="NCBI Taxonomy" id="357466"/>
    <lineage>
        <taxon>Eukaryota</taxon>
        <taxon>Viridiplantae</taxon>
        <taxon>Streptophyta</taxon>
        <taxon>Embryophyta</taxon>
        <taxon>Tracheophyta</taxon>
        <taxon>Spermatophyta</taxon>
        <taxon>Magnoliopsida</taxon>
        <taxon>Ranunculales</taxon>
        <taxon>Papaveraceae</taxon>
        <taxon>Papaveroideae</taxon>
        <taxon>Papaver</taxon>
    </lineage>
</organism>
<dbReference type="AlphaFoldDB" id="A0AAD4XT65"/>
<sequence length="53" mass="6570">FFTWFCDDQDKTLLEVLHDEVAEVIKEDLWPNPLKYFNNVSYWHLYCFSAYYI</sequence>
<evidence type="ECO:0000313" key="2">
    <source>
        <dbReference type="Proteomes" id="UP001202328"/>
    </source>
</evidence>